<dbReference type="PANTHER" id="PTHR34820">
    <property type="entry name" value="INNER MEMBRANE PROTEIN YEBZ"/>
    <property type="match status" value="1"/>
</dbReference>
<dbReference type="InterPro" id="IPR032694">
    <property type="entry name" value="CopC/D"/>
</dbReference>
<keyword evidence="9" id="KW-1185">Reference proteome</keyword>
<evidence type="ECO:0000313" key="9">
    <source>
        <dbReference type="Proteomes" id="UP001149140"/>
    </source>
</evidence>
<comment type="caution">
    <text evidence="8">The sequence shown here is derived from an EMBL/GenBank/DDBJ whole genome shotgun (WGS) entry which is preliminary data.</text>
</comment>
<evidence type="ECO:0000259" key="7">
    <source>
        <dbReference type="Pfam" id="PF05425"/>
    </source>
</evidence>
<comment type="subcellular location">
    <subcellularLocation>
        <location evidence="1">Cell membrane</location>
        <topology evidence="1">Multi-pass membrane protein</topology>
    </subcellularLocation>
</comment>
<keyword evidence="3 6" id="KW-0812">Transmembrane</keyword>
<evidence type="ECO:0000256" key="2">
    <source>
        <dbReference type="ARBA" id="ARBA00022475"/>
    </source>
</evidence>
<feature type="transmembrane region" description="Helical" evidence="6">
    <location>
        <begin position="20"/>
        <end position="44"/>
    </location>
</feature>
<evidence type="ECO:0000313" key="8">
    <source>
        <dbReference type="EMBL" id="MDA0166164.1"/>
    </source>
</evidence>
<reference evidence="8" key="1">
    <citation type="submission" date="2022-10" db="EMBL/GenBank/DDBJ databases">
        <title>The WGS of Solirubrobacter ginsenosidimutans DSM 21036.</title>
        <authorList>
            <person name="Jiang Z."/>
        </authorList>
    </citation>
    <scope>NUCLEOTIDE SEQUENCE</scope>
    <source>
        <strain evidence="8">DSM 21036</strain>
    </source>
</reference>
<keyword evidence="2" id="KW-1003">Cell membrane</keyword>
<organism evidence="8 9">
    <name type="scientific">Solirubrobacter ginsenosidimutans</name>
    <dbReference type="NCBI Taxonomy" id="490573"/>
    <lineage>
        <taxon>Bacteria</taxon>
        <taxon>Bacillati</taxon>
        <taxon>Actinomycetota</taxon>
        <taxon>Thermoleophilia</taxon>
        <taxon>Solirubrobacterales</taxon>
        <taxon>Solirubrobacteraceae</taxon>
        <taxon>Solirubrobacter</taxon>
    </lineage>
</organism>
<evidence type="ECO:0000256" key="5">
    <source>
        <dbReference type="ARBA" id="ARBA00023136"/>
    </source>
</evidence>
<dbReference type="RefSeq" id="WP_372518134.1">
    <property type="nucleotide sequence ID" value="NZ_JAPDOD010000059.1"/>
</dbReference>
<dbReference type="GO" id="GO:0006825">
    <property type="term" value="P:copper ion transport"/>
    <property type="evidence" value="ECO:0007669"/>
    <property type="project" value="InterPro"/>
</dbReference>
<evidence type="ECO:0000256" key="6">
    <source>
        <dbReference type="SAM" id="Phobius"/>
    </source>
</evidence>
<dbReference type="Proteomes" id="UP001149140">
    <property type="component" value="Unassembled WGS sequence"/>
</dbReference>
<dbReference type="GO" id="GO:0005886">
    <property type="term" value="C:plasma membrane"/>
    <property type="evidence" value="ECO:0007669"/>
    <property type="project" value="UniProtKB-SubCell"/>
</dbReference>
<feature type="transmembrane region" description="Helical" evidence="6">
    <location>
        <begin position="97"/>
        <end position="117"/>
    </location>
</feature>
<feature type="domain" description="Copper resistance protein D" evidence="7">
    <location>
        <begin position="59"/>
        <end position="144"/>
    </location>
</feature>
<evidence type="ECO:0000256" key="3">
    <source>
        <dbReference type="ARBA" id="ARBA00022692"/>
    </source>
</evidence>
<feature type="non-terminal residue" evidence="8">
    <location>
        <position position="1"/>
    </location>
</feature>
<accession>A0A9X3N0H3</accession>
<proteinExistence type="predicted"/>
<feature type="transmembrane region" description="Helical" evidence="6">
    <location>
        <begin position="288"/>
        <end position="306"/>
    </location>
</feature>
<keyword evidence="5 6" id="KW-0472">Membrane</keyword>
<name>A0A9X3N0H3_9ACTN</name>
<protein>
    <recommendedName>
        <fullName evidence="7">Copper resistance protein D domain-containing protein</fullName>
    </recommendedName>
</protein>
<sequence length="320" mass="31737">TSLSGHAAGAPHRELAVVAAAAHVLAAGVWLGGVAALGVAFAAAHGEAGALARACRAPFARAAGVSLAVLAVTGLVVAGAEVASVDALLTTDYGRTLISKSVLVVAAIGLGFANALALRRGSLPRLLRVEAAAGAGVLLAAAVLTASPPAKGPEFAAPRPATAATLANQAGDLLVTVATRPNRPGPNVFTVLAASSRRPPPAPVQAAVLRLTPPGGGPGRSVPLAPLGSGRFAGGAELEAEGRWRMTATITRGGRRVVVPLRWTVAPPDPARPVTYSARPLAPLLDRAAALLAVLLVVSAAAAAVGPRITRARPIVEEAT</sequence>
<feature type="transmembrane region" description="Helical" evidence="6">
    <location>
        <begin position="65"/>
        <end position="85"/>
    </location>
</feature>
<dbReference type="AlphaFoldDB" id="A0A9X3N0H3"/>
<dbReference type="EMBL" id="JAPDOD010000059">
    <property type="protein sequence ID" value="MDA0166164.1"/>
    <property type="molecule type" value="Genomic_DNA"/>
</dbReference>
<dbReference type="PANTHER" id="PTHR34820:SF4">
    <property type="entry name" value="INNER MEMBRANE PROTEIN YEBZ"/>
    <property type="match status" value="1"/>
</dbReference>
<evidence type="ECO:0000256" key="4">
    <source>
        <dbReference type="ARBA" id="ARBA00022989"/>
    </source>
</evidence>
<dbReference type="InterPro" id="IPR008457">
    <property type="entry name" value="Cu-R_CopD_dom"/>
</dbReference>
<evidence type="ECO:0000256" key="1">
    <source>
        <dbReference type="ARBA" id="ARBA00004651"/>
    </source>
</evidence>
<dbReference type="Pfam" id="PF05425">
    <property type="entry name" value="CopD"/>
    <property type="match status" value="1"/>
</dbReference>
<gene>
    <name evidence="8" type="ORF">OM076_38220</name>
</gene>
<keyword evidence="4 6" id="KW-1133">Transmembrane helix</keyword>